<name>A0ABU5CEF6_9BACI</name>
<keyword evidence="2" id="KW-0328">Glycosyltransferase</keyword>
<keyword evidence="2" id="KW-0808">Transferase</keyword>
<dbReference type="SUPFAM" id="SSF53756">
    <property type="entry name" value="UDP-Glycosyltransferase/glycogen phosphorylase"/>
    <property type="match status" value="1"/>
</dbReference>
<dbReference type="Gene3D" id="3.40.50.2000">
    <property type="entry name" value="Glycogen Phosphorylase B"/>
    <property type="match status" value="2"/>
</dbReference>
<protein>
    <submittedName>
        <fullName evidence="2">Glycosyltransferase family 4 protein</fullName>
        <ecNumber evidence="2">2.4.-.-</ecNumber>
    </submittedName>
</protein>
<accession>A0ABU5CEF6</accession>
<sequence length="197" mass="22221">MEVKDKQKEAIVIGTVKRMKHIYGIDLLIKSVAKLVKYLQENRYNEIANRIKLLIVGDGPELTELQQLADEQGIGDITEFVGAVPNEQVPVFINQLDIYCAFSRSESFGVAVLEASACAVPVVVSNVGGLPEVVQHGKTGYIVDIDVMDEMVEKLFKLVIDKNKRNEFGRNGRSFVQSNYEWDHNVTQMENIYLQMQ</sequence>
<gene>
    <name evidence="2" type="ORF">P5G51_004280</name>
</gene>
<comment type="caution">
    <text evidence="2">The sequence shown here is derived from an EMBL/GenBank/DDBJ whole genome shotgun (WGS) entry which is preliminary data.</text>
</comment>
<dbReference type="EC" id="2.4.-.-" evidence="2"/>
<reference evidence="2 3" key="1">
    <citation type="submission" date="2023-10" db="EMBL/GenBank/DDBJ databases">
        <title>179-bfca-hs.</title>
        <authorList>
            <person name="Miliotis G."/>
            <person name="Sengupta P."/>
            <person name="Hameed A."/>
            <person name="Chuvochina M."/>
            <person name="Mcdonagh F."/>
            <person name="Simpson A.C."/>
            <person name="Singh N.K."/>
            <person name="Rekha P.D."/>
            <person name="Raman K."/>
            <person name="Hugenholtz P."/>
            <person name="Venkateswaran K."/>
        </authorList>
    </citation>
    <scope>NUCLEOTIDE SEQUENCE [LARGE SCALE GENOMIC DNA]</scope>
    <source>
        <strain evidence="2 3">179-BFC-A-HS</strain>
    </source>
</reference>
<dbReference type="EMBL" id="JAROCA020000001">
    <property type="protein sequence ID" value="MDY0404722.1"/>
    <property type="molecule type" value="Genomic_DNA"/>
</dbReference>
<dbReference type="GO" id="GO:0016757">
    <property type="term" value="F:glycosyltransferase activity"/>
    <property type="evidence" value="ECO:0007669"/>
    <property type="project" value="UniProtKB-KW"/>
</dbReference>
<dbReference type="InterPro" id="IPR001296">
    <property type="entry name" value="Glyco_trans_1"/>
</dbReference>
<dbReference type="PANTHER" id="PTHR45947:SF3">
    <property type="entry name" value="SULFOQUINOVOSYL TRANSFERASE SQD2"/>
    <property type="match status" value="1"/>
</dbReference>
<dbReference type="PANTHER" id="PTHR45947">
    <property type="entry name" value="SULFOQUINOVOSYL TRANSFERASE SQD2"/>
    <property type="match status" value="1"/>
</dbReference>
<dbReference type="Proteomes" id="UP001228376">
    <property type="component" value="Unassembled WGS sequence"/>
</dbReference>
<evidence type="ECO:0000313" key="3">
    <source>
        <dbReference type="Proteomes" id="UP001228376"/>
    </source>
</evidence>
<proteinExistence type="predicted"/>
<evidence type="ECO:0000313" key="2">
    <source>
        <dbReference type="EMBL" id="MDY0404722.1"/>
    </source>
</evidence>
<feature type="domain" description="Glycosyl transferase family 1" evidence="1">
    <location>
        <begin position="4"/>
        <end position="174"/>
    </location>
</feature>
<dbReference type="Pfam" id="PF00534">
    <property type="entry name" value="Glycos_transf_1"/>
    <property type="match status" value="1"/>
</dbReference>
<organism evidence="2 3">
    <name type="scientific">Tigheibacillus jepli</name>
    <dbReference type="NCBI Taxonomy" id="3035914"/>
    <lineage>
        <taxon>Bacteria</taxon>
        <taxon>Bacillati</taxon>
        <taxon>Bacillota</taxon>
        <taxon>Bacilli</taxon>
        <taxon>Bacillales</taxon>
        <taxon>Bacillaceae</taxon>
        <taxon>Tigheibacillus</taxon>
    </lineage>
</organism>
<keyword evidence="3" id="KW-1185">Reference proteome</keyword>
<dbReference type="CDD" id="cd03801">
    <property type="entry name" value="GT4_PimA-like"/>
    <property type="match status" value="1"/>
</dbReference>
<evidence type="ECO:0000259" key="1">
    <source>
        <dbReference type="Pfam" id="PF00534"/>
    </source>
</evidence>
<dbReference type="InterPro" id="IPR050194">
    <property type="entry name" value="Glycosyltransferase_grp1"/>
</dbReference>